<feature type="transmembrane region" description="Helical" evidence="8">
    <location>
        <begin position="55"/>
        <end position="72"/>
    </location>
</feature>
<evidence type="ECO:0000256" key="8">
    <source>
        <dbReference type="SAM" id="Phobius"/>
    </source>
</evidence>
<dbReference type="InterPro" id="IPR020846">
    <property type="entry name" value="MFS_dom"/>
</dbReference>
<dbReference type="PROSITE" id="PS50850">
    <property type="entry name" value="MFS"/>
    <property type="match status" value="1"/>
</dbReference>
<feature type="transmembrane region" description="Helical" evidence="8">
    <location>
        <begin position="114"/>
        <end position="137"/>
    </location>
</feature>
<dbReference type="Gene3D" id="1.20.1250.20">
    <property type="entry name" value="MFS general substrate transporter like domains"/>
    <property type="match status" value="1"/>
</dbReference>
<dbReference type="InterPro" id="IPR036259">
    <property type="entry name" value="MFS_trans_sf"/>
</dbReference>
<feature type="domain" description="Major facilitator superfamily (MFS) profile" evidence="9">
    <location>
        <begin position="1"/>
        <end position="184"/>
    </location>
</feature>
<feature type="transmembrane region" description="Helical" evidence="8">
    <location>
        <begin position="143"/>
        <end position="164"/>
    </location>
</feature>
<dbReference type="InterPro" id="IPR011701">
    <property type="entry name" value="MFS"/>
</dbReference>
<dbReference type="GO" id="GO:0030395">
    <property type="term" value="F:lactose binding"/>
    <property type="evidence" value="ECO:0007669"/>
    <property type="project" value="TreeGrafter"/>
</dbReference>
<comment type="subcellular location">
    <subcellularLocation>
        <location evidence="1">Cell inner membrane</location>
        <topology evidence="1">Multi-pass membrane protein</topology>
    </subcellularLocation>
</comment>
<evidence type="ECO:0000313" key="10">
    <source>
        <dbReference type="EMBL" id="MPM81489.1"/>
    </source>
</evidence>
<evidence type="ECO:0000256" key="5">
    <source>
        <dbReference type="ARBA" id="ARBA00022692"/>
    </source>
</evidence>
<accession>A0A645CX52</accession>
<gene>
    <name evidence="10" type="ORF">SDC9_128542</name>
</gene>
<name>A0A645CX52_9ZZZZ</name>
<keyword evidence="2" id="KW-0813">Transport</keyword>
<keyword evidence="3" id="KW-1003">Cell membrane</keyword>
<keyword evidence="5 8" id="KW-0812">Transmembrane</keyword>
<proteinExistence type="predicted"/>
<evidence type="ECO:0000256" key="3">
    <source>
        <dbReference type="ARBA" id="ARBA00022475"/>
    </source>
</evidence>
<sequence length="184" mass="19833">MWAATNGTKFEALFITQLGAPTTIIGWANTVAAGTEVLVMLQVDRFIRRFDSTKALILAFSLNACSLIYLLISPSISAIFVMKVIAALGNSFYMLSFVAFIVERAPSGQSTTVLALFGTTANALVTIVVSPFMGYLFDLVGPYWLYVIAFGGFASGALIMYFTVERRRQHGGSGNPPAPAFPKP</sequence>
<keyword evidence="4" id="KW-0997">Cell inner membrane</keyword>
<dbReference type="AlphaFoldDB" id="A0A645CX52"/>
<protein>
    <recommendedName>
        <fullName evidence="9">Major facilitator superfamily (MFS) profile domain-containing protein</fullName>
    </recommendedName>
</protein>
<dbReference type="PANTHER" id="PTHR23522">
    <property type="entry name" value="BLL5896 PROTEIN"/>
    <property type="match status" value="1"/>
</dbReference>
<evidence type="ECO:0000256" key="1">
    <source>
        <dbReference type="ARBA" id="ARBA00004429"/>
    </source>
</evidence>
<reference evidence="10" key="1">
    <citation type="submission" date="2019-08" db="EMBL/GenBank/DDBJ databases">
        <authorList>
            <person name="Kucharzyk K."/>
            <person name="Murdoch R.W."/>
            <person name="Higgins S."/>
            <person name="Loffler F."/>
        </authorList>
    </citation>
    <scope>NUCLEOTIDE SEQUENCE</scope>
</reference>
<organism evidence="10">
    <name type="scientific">bioreactor metagenome</name>
    <dbReference type="NCBI Taxonomy" id="1076179"/>
    <lineage>
        <taxon>unclassified sequences</taxon>
        <taxon>metagenomes</taxon>
        <taxon>ecological metagenomes</taxon>
    </lineage>
</organism>
<dbReference type="EMBL" id="VSSQ01030820">
    <property type="protein sequence ID" value="MPM81489.1"/>
    <property type="molecule type" value="Genomic_DNA"/>
</dbReference>
<dbReference type="GO" id="GO:0015528">
    <property type="term" value="F:lactose:proton symporter activity"/>
    <property type="evidence" value="ECO:0007669"/>
    <property type="project" value="TreeGrafter"/>
</dbReference>
<dbReference type="GO" id="GO:0005886">
    <property type="term" value="C:plasma membrane"/>
    <property type="evidence" value="ECO:0007669"/>
    <property type="project" value="UniProtKB-SubCell"/>
</dbReference>
<dbReference type="SUPFAM" id="SSF103473">
    <property type="entry name" value="MFS general substrate transporter"/>
    <property type="match status" value="1"/>
</dbReference>
<feature type="transmembrane region" description="Helical" evidence="8">
    <location>
        <begin position="78"/>
        <end position="102"/>
    </location>
</feature>
<evidence type="ECO:0000259" key="9">
    <source>
        <dbReference type="PROSITE" id="PS50850"/>
    </source>
</evidence>
<keyword evidence="7 8" id="KW-0472">Membrane</keyword>
<evidence type="ECO:0000256" key="4">
    <source>
        <dbReference type="ARBA" id="ARBA00022519"/>
    </source>
</evidence>
<evidence type="ECO:0000256" key="2">
    <source>
        <dbReference type="ARBA" id="ARBA00022448"/>
    </source>
</evidence>
<comment type="caution">
    <text evidence="10">The sequence shown here is derived from an EMBL/GenBank/DDBJ whole genome shotgun (WGS) entry which is preliminary data.</text>
</comment>
<dbReference type="Pfam" id="PF07690">
    <property type="entry name" value="MFS_1"/>
    <property type="match status" value="1"/>
</dbReference>
<evidence type="ECO:0000256" key="7">
    <source>
        <dbReference type="ARBA" id="ARBA00023136"/>
    </source>
</evidence>
<dbReference type="PANTHER" id="PTHR23522:SF10">
    <property type="entry name" value="3-PHENYLPROPIONIC ACID TRANSPORTER-RELATED"/>
    <property type="match status" value="1"/>
</dbReference>
<keyword evidence="6 8" id="KW-1133">Transmembrane helix</keyword>
<evidence type="ECO:0000256" key="6">
    <source>
        <dbReference type="ARBA" id="ARBA00022989"/>
    </source>
</evidence>